<evidence type="ECO:0000313" key="5">
    <source>
        <dbReference type="Proteomes" id="UP001216907"/>
    </source>
</evidence>
<proteinExistence type="predicted"/>
<feature type="transmembrane region" description="Helical" evidence="3">
    <location>
        <begin position="145"/>
        <end position="166"/>
    </location>
</feature>
<dbReference type="Proteomes" id="UP001216907">
    <property type="component" value="Unassembled WGS sequence"/>
</dbReference>
<accession>A0ABT6FBL6</accession>
<dbReference type="PANTHER" id="PTHR43317:SF1">
    <property type="entry name" value="THERMOSPERMINE SYNTHASE ACAULIS5"/>
    <property type="match status" value="1"/>
</dbReference>
<feature type="transmembrane region" description="Helical" evidence="3">
    <location>
        <begin position="251"/>
        <end position="271"/>
    </location>
</feature>
<comment type="caution">
    <text evidence="4">The sequence shown here is derived from an EMBL/GenBank/DDBJ whole genome shotgun (WGS) entry which is preliminary data.</text>
</comment>
<keyword evidence="3" id="KW-0812">Transmembrane</keyword>
<keyword evidence="3" id="KW-1133">Transmembrane helix</keyword>
<feature type="transmembrane region" description="Helical" evidence="3">
    <location>
        <begin position="42"/>
        <end position="62"/>
    </location>
</feature>
<feature type="region of interest" description="Disordered" evidence="2">
    <location>
        <begin position="730"/>
        <end position="751"/>
    </location>
</feature>
<keyword evidence="3" id="KW-0472">Membrane</keyword>
<dbReference type="InterPro" id="IPR029063">
    <property type="entry name" value="SAM-dependent_MTases_sf"/>
</dbReference>
<feature type="transmembrane region" description="Helical" evidence="3">
    <location>
        <begin position="409"/>
        <end position="428"/>
    </location>
</feature>
<feature type="transmembrane region" description="Helical" evidence="3">
    <location>
        <begin position="336"/>
        <end position="358"/>
    </location>
</feature>
<protein>
    <submittedName>
        <fullName evidence="4">Fused MFS/spermidine synthase</fullName>
    </submittedName>
</protein>
<dbReference type="CDD" id="cd02440">
    <property type="entry name" value="AdoMet_MTases"/>
    <property type="match status" value="1"/>
</dbReference>
<gene>
    <name evidence="4" type="ORF">PZE19_14440</name>
</gene>
<feature type="transmembrane region" description="Helical" evidence="3">
    <location>
        <begin position="178"/>
        <end position="197"/>
    </location>
</feature>
<feature type="transmembrane region" description="Helical" evidence="3">
    <location>
        <begin position="306"/>
        <end position="324"/>
    </location>
</feature>
<dbReference type="NCBIfam" id="NF037959">
    <property type="entry name" value="MFS_SpdSyn"/>
    <property type="match status" value="1"/>
</dbReference>
<feature type="transmembrane region" description="Helical" evidence="3">
    <location>
        <begin position="221"/>
        <end position="239"/>
    </location>
</feature>
<feature type="transmembrane region" description="Helical" evidence="3">
    <location>
        <begin position="106"/>
        <end position="133"/>
    </location>
</feature>
<feature type="transmembrane region" description="Helical" evidence="3">
    <location>
        <begin position="435"/>
        <end position="451"/>
    </location>
</feature>
<feature type="transmembrane region" description="Helical" evidence="3">
    <location>
        <begin position="364"/>
        <end position="380"/>
    </location>
</feature>
<sequence>MDTKVRNGLFGAATLGASGLLFAVQPMIGKMLLPAFGGTPGVWNACMLFFQAALLVGYAYVHATSALLGVRGQAVLHGLLSIAALGFLPILIPLDRSPPTAGAWGPGLWVFGLLATTVGPPFVLIAATSPLLQRWYASPGGRDPFVLYAASCAGNLAALAAYPLLIEPLSTLGWQTRAWSAGFGAATTATLLCAVAADRRPVGVAVEEPGGTVGRTSWREFLTWTALASGPVVWLLALTTHLTSELAPMPLLWTIPLGMYLVTYILAFAGVGERWARRLAPTFPWLATALTLVLAAGFVHPPWMPLHLATFFVAALLGHSRLAAIRPEPGRLTTFYLAIGLGGALGSLFCAILAPWLFDRMVEYPLVVFASCMALAWPSGRRLRGELPIPILIFLATWVLTSWPDLRDATAGVLVAMLAAGLGVLAVWESGSRPLRFALTLGAVFLAGGLAPDPGGEVIRRGRNFFGRLRVLYDAKADVRRLMHGSTLHGQQSLAPGLREEPSTYFTRSGPIGEMFAAAGSTLDRPGTRVAVVGLGTGTLACYARPGQAWTFYEIDDAVARVAEDPACFTYLADARRRGASVAVVEGDARLRLADAPDAGFALIVLDAFSSDAVPVHLLSREAVALYRRKLAPGGVLAFNLSTNFLDLDLLMARQALDAGLACRVRHDREVPAAAVEAGKRPSIWALMAESEALPPLPPDWSAPRARPGSSPWTDDYSDLASYLILGRRRSGSFGSVGPAPEPIPDTRKTP</sequence>
<dbReference type="SUPFAM" id="SSF53335">
    <property type="entry name" value="S-adenosyl-L-methionine-dependent methyltransferases"/>
    <property type="match status" value="1"/>
</dbReference>
<evidence type="ECO:0000256" key="1">
    <source>
        <dbReference type="ARBA" id="ARBA00023115"/>
    </source>
</evidence>
<keyword evidence="5" id="KW-1185">Reference proteome</keyword>
<name>A0ABT6FBL6_9BACT</name>
<feature type="transmembrane region" description="Helical" evidence="3">
    <location>
        <begin position="387"/>
        <end position="403"/>
    </location>
</feature>
<evidence type="ECO:0000313" key="4">
    <source>
        <dbReference type="EMBL" id="MDG3004983.1"/>
    </source>
</evidence>
<evidence type="ECO:0000256" key="2">
    <source>
        <dbReference type="SAM" id="MobiDB-lite"/>
    </source>
</evidence>
<keyword evidence="1" id="KW-0620">Polyamine biosynthesis</keyword>
<dbReference type="EMBL" id="JARRAG010000002">
    <property type="protein sequence ID" value="MDG3004983.1"/>
    <property type="molecule type" value="Genomic_DNA"/>
</dbReference>
<organism evidence="4 5">
    <name type="scientific">Paludisphaera mucosa</name>
    <dbReference type="NCBI Taxonomy" id="3030827"/>
    <lineage>
        <taxon>Bacteria</taxon>
        <taxon>Pseudomonadati</taxon>
        <taxon>Planctomycetota</taxon>
        <taxon>Planctomycetia</taxon>
        <taxon>Isosphaerales</taxon>
        <taxon>Isosphaeraceae</taxon>
        <taxon>Paludisphaera</taxon>
    </lineage>
</organism>
<feature type="transmembrane region" description="Helical" evidence="3">
    <location>
        <begin position="74"/>
        <end position="94"/>
    </location>
</feature>
<dbReference type="RefSeq" id="WP_277861333.1">
    <property type="nucleotide sequence ID" value="NZ_JARRAG010000002.1"/>
</dbReference>
<feature type="transmembrane region" description="Helical" evidence="3">
    <location>
        <begin position="283"/>
        <end position="300"/>
    </location>
</feature>
<dbReference type="PANTHER" id="PTHR43317">
    <property type="entry name" value="THERMOSPERMINE SYNTHASE ACAULIS5"/>
    <property type="match status" value="1"/>
</dbReference>
<reference evidence="4 5" key="1">
    <citation type="submission" date="2023-03" db="EMBL/GenBank/DDBJ databases">
        <title>Paludisphaera mucosa sp. nov. a novel planctomycete from northern fen.</title>
        <authorList>
            <person name="Ivanova A."/>
        </authorList>
    </citation>
    <scope>NUCLEOTIDE SEQUENCE [LARGE SCALE GENOMIC DNA]</scope>
    <source>
        <strain evidence="4 5">Pla2</strain>
    </source>
</reference>
<dbReference type="Gene3D" id="3.40.50.150">
    <property type="entry name" value="Vaccinia Virus protein VP39"/>
    <property type="match status" value="1"/>
</dbReference>
<evidence type="ECO:0000256" key="3">
    <source>
        <dbReference type="SAM" id="Phobius"/>
    </source>
</evidence>